<gene>
    <name evidence="3" type="ORF">KTH90_13750</name>
</gene>
<keyword evidence="1" id="KW-0472">Membrane</keyword>
<keyword evidence="1" id="KW-1133">Transmembrane helix</keyword>
<dbReference type="Gene3D" id="3.30.565.40">
    <property type="entry name" value="Fervidobacterium nodosum Rt17-B1 like"/>
    <property type="match status" value="1"/>
</dbReference>
<feature type="domain" description="DUF3298" evidence="2">
    <location>
        <begin position="217"/>
        <end position="291"/>
    </location>
</feature>
<evidence type="ECO:0000313" key="4">
    <source>
        <dbReference type="Proteomes" id="UP001314681"/>
    </source>
</evidence>
<dbReference type="InterPro" id="IPR021729">
    <property type="entry name" value="DUF3298"/>
</dbReference>
<reference evidence="3 4" key="1">
    <citation type="submission" date="2021-06" db="EMBL/GenBank/DDBJ databases">
        <title>Description of novel taxa of the family Lachnospiraceae.</title>
        <authorList>
            <person name="Chaplin A.V."/>
            <person name="Sokolova S.R."/>
            <person name="Pikina A.P."/>
            <person name="Korzhanova M."/>
            <person name="Belova V."/>
            <person name="Korostin D."/>
            <person name="Efimov B.A."/>
        </authorList>
    </citation>
    <scope>NUCLEOTIDE SEQUENCE [LARGE SCALE GENOMIC DNA]</scope>
    <source>
        <strain evidence="3 4">ASD4241</strain>
    </source>
</reference>
<keyword evidence="4" id="KW-1185">Reference proteome</keyword>
<sequence length="293" mass="33092">MRNIENTMPIYEAQTPPPEMSDRINLEIAKSKRRRKARSRHGIMKIAGAMAACLAVFTILLNTNQSFAMAASGIPVVGSVARVLTFRSYEEKTADQELKVEIPEVVPQESAAGGQVKDYTLKVNQMIQEKVDQFVEESKQRVQEYKEAFIATGGTEEEFGEHDIKSSVTYDVKLQKDNILSFVIMTSENWVSAYNQDYYFNMDLNTGKDITLDAVLGDNYVQTANESILRQMKERTEQNPDYTYFTAEEGGFETIGPDTSFYINEKGNPVVVFAKYEVAPGFMGTQEFEIEKP</sequence>
<proteinExistence type="predicted"/>
<evidence type="ECO:0000313" key="3">
    <source>
        <dbReference type="EMBL" id="MBU9727080.1"/>
    </source>
</evidence>
<keyword evidence="1" id="KW-0812">Transmembrane</keyword>
<organism evidence="3 4">
    <name type="scientific">Diplocloster modestus</name>
    <dbReference type="NCBI Taxonomy" id="2850322"/>
    <lineage>
        <taxon>Bacteria</taxon>
        <taxon>Bacillati</taxon>
        <taxon>Bacillota</taxon>
        <taxon>Clostridia</taxon>
        <taxon>Lachnospirales</taxon>
        <taxon>Lachnospiraceae</taxon>
        <taxon>Diplocloster</taxon>
    </lineage>
</organism>
<dbReference type="Gene3D" id="3.90.640.20">
    <property type="entry name" value="Heat-shock cognate protein, ATPase"/>
    <property type="match status" value="1"/>
</dbReference>
<feature type="transmembrane region" description="Helical" evidence="1">
    <location>
        <begin position="42"/>
        <end position="61"/>
    </location>
</feature>
<evidence type="ECO:0000256" key="1">
    <source>
        <dbReference type="SAM" id="Phobius"/>
    </source>
</evidence>
<dbReference type="EMBL" id="JAHQCX010000009">
    <property type="protein sequence ID" value="MBU9727080.1"/>
    <property type="molecule type" value="Genomic_DNA"/>
</dbReference>
<dbReference type="Proteomes" id="UP001314681">
    <property type="component" value="Unassembled WGS sequence"/>
</dbReference>
<name>A0ABS6K998_9FIRM</name>
<evidence type="ECO:0000259" key="2">
    <source>
        <dbReference type="Pfam" id="PF11738"/>
    </source>
</evidence>
<comment type="caution">
    <text evidence="3">The sequence shown here is derived from an EMBL/GenBank/DDBJ whole genome shotgun (WGS) entry which is preliminary data.</text>
</comment>
<dbReference type="InterPro" id="IPR037126">
    <property type="entry name" value="PdaC/RsiV-like_sf"/>
</dbReference>
<accession>A0ABS6K998</accession>
<protein>
    <submittedName>
        <fullName evidence="3">DUF3298 and DUF4163 domain-containing protein</fullName>
    </submittedName>
</protein>
<dbReference type="RefSeq" id="WP_238726941.1">
    <property type="nucleotide sequence ID" value="NZ_JAHQCX010000009.1"/>
</dbReference>
<dbReference type="Pfam" id="PF11738">
    <property type="entry name" value="DUF3298"/>
    <property type="match status" value="1"/>
</dbReference>